<dbReference type="AlphaFoldDB" id="A0A2A6BT61"/>
<evidence type="ECO:0000313" key="1">
    <source>
        <dbReference type="EnsemblMetazoa" id="PPA44528.1"/>
    </source>
</evidence>
<proteinExistence type="predicted"/>
<accession>A0A2A6BT61</accession>
<dbReference type="Proteomes" id="UP000005239">
    <property type="component" value="Unassembled WGS sequence"/>
</dbReference>
<sequence length="93" mass="10424">MQFNNEVKSSIFANRNADKAGSVRTRTTTDCLRLILHFTRPLSGHLLWYASPTWIQVKIQLGSKQFGPVAFLGSVTGYGPPVEMRKEEGRVTN</sequence>
<dbReference type="EnsemblMetazoa" id="PPA44528.1">
    <property type="protein sequence ID" value="PPA44528.1"/>
    <property type="gene ID" value="WBGene00282897"/>
</dbReference>
<keyword evidence="2" id="KW-1185">Reference proteome</keyword>
<gene>
    <name evidence="1" type="primary">WBGene00282897</name>
</gene>
<evidence type="ECO:0000313" key="2">
    <source>
        <dbReference type="Proteomes" id="UP000005239"/>
    </source>
</evidence>
<reference evidence="2" key="1">
    <citation type="journal article" date="2008" name="Nat. Genet.">
        <title>The Pristionchus pacificus genome provides a unique perspective on nematode lifestyle and parasitism.</title>
        <authorList>
            <person name="Dieterich C."/>
            <person name="Clifton S.W."/>
            <person name="Schuster L.N."/>
            <person name="Chinwalla A."/>
            <person name="Delehaunty K."/>
            <person name="Dinkelacker I."/>
            <person name="Fulton L."/>
            <person name="Fulton R."/>
            <person name="Godfrey J."/>
            <person name="Minx P."/>
            <person name="Mitreva M."/>
            <person name="Roeseler W."/>
            <person name="Tian H."/>
            <person name="Witte H."/>
            <person name="Yang S.P."/>
            <person name="Wilson R.K."/>
            <person name="Sommer R.J."/>
        </authorList>
    </citation>
    <scope>NUCLEOTIDE SEQUENCE [LARGE SCALE GENOMIC DNA]</scope>
    <source>
        <strain evidence="2">PS312</strain>
    </source>
</reference>
<reference evidence="1" key="2">
    <citation type="submission" date="2022-06" db="UniProtKB">
        <authorList>
            <consortium name="EnsemblMetazoa"/>
        </authorList>
    </citation>
    <scope>IDENTIFICATION</scope>
    <source>
        <strain evidence="1">PS312</strain>
    </source>
</reference>
<organism evidence="1 2">
    <name type="scientific">Pristionchus pacificus</name>
    <name type="common">Parasitic nematode worm</name>
    <dbReference type="NCBI Taxonomy" id="54126"/>
    <lineage>
        <taxon>Eukaryota</taxon>
        <taxon>Metazoa</taxon>
        <taxon>Ecdysozoa</taxon>
        <taxon>Nematoda</taxon>
        <taxon>Chromadorea</taxon>
        <taxon>Rhabditida</taxon>
        <taxon>Rhabditina</taxon>
        <taxon>Diplogasteromorpha</taxon>
        <taxon>Diplogasteroidea</taxon>
        <taxon>Neodiplogasteridae</taxon>
        <taxon>Pristionchus</taxon>
    </lineage>
</organism>
<accession>A0A8R1Z3C7</accession>
<name>A0A2A6BT61_PRIPA</name>
<protein>
    <submittedName>
        <fullName evidence="1">Uncharacterized protein</fullName>
    </submittedName>
</protein>